<feature type="compositionally biased region" description="Pro residues" evidence="6">
    <location>
        <begin position="8"/>
        <end position="24"/>
    </location>
</feature>
<gene>
    <name evidence="8" type="ORF">M408DRAFT_334273</name>
</gene>
<evidence type="ECO:0000256" key="1">
    <source>
        <dbReference type="ARBA" id="ARBA00004245"/>
    </source>
</evidence>
<dbReference type="GO" id="GO:0005096">
    <property type="term" value="F:GTPase activator activity"/>
    <property type="evidence" value="ECO:0007669"/>
    <property type="project" value="TreeGrafter"/>
</dbReference>
<dbReference type="InterPro" id="IPR035969">
    <property type="entry name" value="Rab-GAP_TBC_sf"/>
</dbReference>
<evidence type="ECO:0000256" key="4">
    <source>
        <dbReference type="ARBA" id="ARBA00023306"/>
    </source>
</evidence>
<evidence type="ECO:0000256" key="6">
    <source>
        <dbReference type="SAM" id="MobiDB-lite"/>
    </source>
</evidence>
<dbReference type="Proteomes" id="UP000054097">
    <property type="component" value="Unassembled WGS sequence"/>
</dbReference>
<organism evidence="8 9">
    <name type="scientific">Serendipita vermifera MAFF 305830</name>
    <dbReference type="NCBI Taxonomy" id="933852"/>
    <lineage>
        <taxon>Eukaryota</taxon>
        <taxon>Fungi</taxon>
        <taxon>Dikarya</taxon>
        <taxon>Basidiomycota</taxon>
        <taxon>Agaricomycotina</taxon>
        <taxon>Agaricomycetes</taxon>
        <taxon>Sebacinales</taxon>
        <taxon>Serendipitaceae</taxon>
        <taxon>Serendipita</taxon>
    </lineage>
</organism>
<dbReference type="InterPro" id="IPR000195">
    <property type="entry name" value="Rab-GAP-TBC_dom"/>
</dbReference>
<evidence type="ECO:0000256" key="5">
    <source>
        <dbReference type="ARBA" id="ARBA00061049"/>
    </source>
</evidence>
<evidence type="ECO:0000313" key="8">
    <source>
        <dbReference type="EMBL" id="KIM19776.1"/>
    </source>
</evidence>
<dbReference type="SMART" id="SM00164">
    <property type="entry name" value="TBC"/>
    <property type="match status" value="1"/>
</dbReference>
<dbReference type="GO" id="GO:1990334">
    <property type="term" value="C:Bfa1-Bub2 complex"/>
    <property type="evidence" value="ECO:0007669"/>
    <property type="project" value="UniProtKB-ARBA"/>
</dbReference>
<evidence type="ECO:0000256" key="3">
    <source>
        <dbReference type="ARBA" id="ARBA00023212"/>
    </source>
</evidence>
<accession>A0A0C3AKF3</accession>
<evidence type="ECO:0000313" key="9">
    <source>
        <dbReference type="Proteomes" id="UP000054097"/>
    </source>
</evidence>
<reference evidence="8 9" key="1">
    <citation type="submission" date="2014-04" db="EMBL/GenBank/DDBJ databases">
        <authorList>
            <consortium name="DOE Joint Genome Institute"/>
            <person name="Kuo A."/>
            <person name="Zuccaro A."/>
            <person name="Kohler A."/>
            <person name="Nagy L.G."/>
            <person name="Floudas D."/>
            <person name="Copeland A."/>
            <person name="Barry K.W."/>
            <person name="Cichocki N."/>
            <person name="Veneault-Fourrey C."/>
            <person name="LaButti K."/>
            <person name="Lindquist E.A."/>
            <person name="Lipzen A."/>
            <person name="Lundell T."/>
            <person name="Morin E."/>
            <person name="Murat C."/>
            <person name="Sun H."/>
            <person name="Tunlid A."/>
            <person name="Henrissat B."/>
            <person name="Grigoriev I.V."/>
            <person name="Hibbett D.S."/>
            <person name="Martin F."/>
            <person name="Nordberg H.P."/>
            <person name="Cantor M.N."/>
            <person name="Hua S.X."/>
        </authorList>
    </citation>
    <scope>NUCLEOTIDE SEQUENCE [LARGE SCALE GENOMIC DNA]</scope>
    <source>
        <strain evidence="8 9">MAFF 305830</strain>
    </source>
</reference>
<dbReference type="EMBL" id="KN824548">
    <property type="protein sequence ID" value="KIM19776.1"/>
    <property type="molecule type" value="Genomic_DNA"/>
</dbReference>
<dbReference type="OrthoDB" id="10263206at2759"/>
<proteinExistence type="inferred from homology"/>
<comment type="similarity">
    <text evidence="5">Belongs to the BUB2 family.</text>
</comment>
<protein>
    <recommendedName>
        <fullName evidence="7">Rab-GAP TBC domain-containing protein</fullName>
    </recommendedName>
</protein>
<dbReference type="Gene3D" id="1.10.8.270">
    <property type="entry name" value="putative rabgap domain of human tbc1 domain family member 14 like domains"/>
    <property type="match status" value="1"/>
</dbReference>
<evidence type="ECO:0000256" key="2">
    <source>
        <dbReference type="ARBA" id="ARBA00022490"/>
    </source>
</evidence>
<dbReference type="PANTHER" id="PTHR22957">
    <property type="entry name" value="TBC1 DOMAIN FAMILY MEMBER GTPASE-ACTIVATING PROTEIN"/>
    <property type="match status" value="1"/>
</dbReference>
<dbReference type="Gene3D" id="1.10.472.80">
    <property type="entry name" value="Ypt/Rab-GAP domain of gyp1p, domain 3"/>
    <property type="match status" value="1"/>
</dbReference>
<keyword evidence="9" id="KW-1185">Reference proteome</keyword>
<keyword evidence="3" id="KW-0206">Cytoskeleton</keyword>
<dbReference type="SUPFAM" id="SSF47923">
    <property type="entry name" value="Ypt/Rab-GAP domain of gyp1p"/>
    <property type="match status" value="2"/>
</dbReference>
<comment type="subcellular location">
    <subcellularLocation>
        <location evidence="1">Cytoplasm</location>
        <location evidence="1">Cytoskeleton</location>
    </subcellularLocation>
</comment>
<dbReference type="AlphaFoldDB" id="A0A0C3AKF3"/>
<feature type="region of interest" description="Disordered" evidence="6">
    <location>
        <begin position="1"/>
        <end position="61"/>
    </location>
</feature>
<dbReference type="FunFam" id="1.10.8.270:FF:000035">
    <property type="entry name" value="Cell cycle arrest protein BUB2"/>
    <property type="match status" value="1"/>
</dbReference>
<name>A0A0C3AKF3_SERVB</name>
<dbReference type="PROSITE" id="PS50086">
    <property type="entry name" value="TBC_RABGAP"/>
    <property type="match status" value="1"/>
</dbReference>
<dbReference type="HOGENOM" id="CLU_029367_2_0_1"/>
<feature type="domain" description="Rab-GAP TBC" evidence="7">
    <location>
        <begin position="103"/>
        <end position="294"/>
    </location>
</feature>
<keyword evidence="4" id="KW-0131">Cell cycle</keyword>
<feature type="compositionally biased region" description="Low complexity" evidence="6">
    <location>
        <begin position="52"/>
        <end position="61"/>
    </location>
</feature>
<keyword evidence="2" id="KW-0963">Cytoplasm</keyword>
<reference evidence="9" key="2">
    <citation type="submission" date="2015-01" db="EMBL/GenBank/DDBJ databases">
        <title>Evolutionary Origins and Diversification of the Mycorrhizal Mutualists.</title>
        <authorList>
            <consortium name="DOE Joint Genome Institute"/>
            <consortium name="Mycorrhizal Genomics Consortium"/>
            <person name="Kohler A."/>
            <person name="Kuo A."/>
            <person name="Nagy L.G."/>
            <person name="Floudas D."/>
            <person name="Copeland A."/>
            <person name="Barry K.W."/>
            <person name="Cichocki N."/>
            <person name="Veneault-Fourrey C."/>
            <person name="LaButti K."/>
            <person name="Lindquist E.A."/>
            <person name="Lipzen A."/>
            <person name="Lundell T."/>
            <person name="Morin E."/>
            <person name="Murat C."/>
            <person name="Riley R."/>
            <person name="Ohm R."/>
            <person name="Sun H."/>
            <person name="Tunlid A."/>
            <person name="Henrissat B."/>
            <person name="Grigoriev I.V."/>
            <person name="Hibbett D.S."/>
            <person name="Martin F."/>
        </authorList>
    </citation>
    <scope>NUCLEOTIDE SEQUENCE [LARGE SCALE GENOMIC DNA]</scope>
    <source>
        <strain evidence="9">MAFF 305830</strain>
    </source>
</reference>
<dbReference type="GO" id="GO:0010948">
    <property type="term" value="P:negative regulation of cell cycle process"/>
    <property type="evidence" value="ECO:0007669"/>
    <property type="project" value="UniProtKB-ARBA"/>
</dbReference>
<sequence length="363" mass="40949">MSTLKPSSPRPSPRNSPRPSPRASPRPNGGRSPLSKPFGSLLGTPRSAGLIPTTTRPSSPRTTAAAFNKLLDDNYPVYRSAEDVKDGLKRLRRLILADGIPAQVDPVIRARVWKVLLQIGNIHAESYLDLVRRGPCQVREKIRNDTFRTLATDRGFKERVREDMLIRLLDAFVWKNQDNAEEGRLAFGYVQGMNVLAAPFLYTMPSEVEAFYAFSKFIEQCCPLYVQPTLDGVHRGLRLLDRCLEILDLELYSHLRSKKLSAELYAFPSVLTLCACTPPLEEVLRLWDFLLAYGLHLNILCVIGQLLLIRGDLMSSQSPMKLLRTFPPLDSQQIIAITVTLVRDIPSDLYDELTRHPWEMPAA</sequence>
<dbReference type="FunFam" id="1.10.472.80:FF:000026">
    <property type="entry name" value="Mitotic check point protein (Bub2)"/>
    <property type="match status" value="1"/>
</dbReference>
<dbReference type="Pfam" id="PF00566">
    <property type="entry name" value="RabGAP-TBC"/>
    <property type="match status" value="1"/>
</dbReference>
<evidence type="ECO:0000259" key="7">
    <source>
        <dbReference type="PROSITE" id="PS50086"/>
    </source>
</evidence>
<dbReference type="STRING" id="933852.A0A0C3AKF3"/>
<dbReference type="PANTHER" id="PTHR22957:SF263">
    <property type="entry name" value="MITOTIC CHECK POINT PROTEIN BUB2"/>
    <property type="match status" value="1"/>
</dbReference>